<reference evidence="1" key="1">
    <citation type="submission" date="2015-11" db="EMBL/GenBank/DDBJ databases">
        <title>De novo transcriptome assembly of four potential Pierce s Disease insect vectors from Arizona vineyards.</title>
        <authorList>
            <person name="Tassone E.E."/>
        </authorList>
    </citation>
    <scope>NUCLEOTIDE SEQUENCE</scope>
</reference>
<organism evidence="1">
    <name type="scientific">Cuerna arida</name>
    <dbReference type="NCBI Taxonomy" id="1464854"/>
    <lineage>
        <taxon>Eukaryota</taxon>
        <taxon>Metazoa</taxon>
        <taxon>Ecdysozoa</taxon>
        <taxon>Arthropoda</taxon>
        <taxon>Hexapoda</taxon>
        <taxon>Insecta</taxon>
        <taxon>Pterygota</taxon>
        <taxon>Neoptera</taxon>
        <taxon>Paraneoptera</taxon>
        <taxon>Hemiptera</taxon>
        <taxon>Auchenorrhyncha</taxon>
        <taxon>Membracoidea</taxon>
        <taxon>Cicadellidae</taxon>
        <taxon>Cicadellinae</taxon>
        <taxon>Proconiini</taxon>
        <taxon>Cuerna</taxon>
    </lineage>
</organism>
<accession>A0A1B6GAY3</accession>
<name>A0A1B6GAY3_9HEMI</name>
<protein>
    <submittedName>
        <fullName evidence="1">Uncharacterized protein</fullName>
    </submittedName>
</protein>
<dbReference type="AlphaFoldDB" id="A0A1B6GAY3"/>
<dbReference type="EMBL" id="GECZ01010179">
    <property type="protein sequence ID" value="JAS59590.1"/>
    <property type="molecule type" value="Transcribed_RNA"/>
</dbReference>
<evidence type="ECO:0000313" key="1">
    <source>
        <dbReference type="EMBL" id="JAS59590.1"/>
    </source>
</evidence>
<proteinExistence type="predicted"/>
<sequence>MGAIAVQSAGASAVAGQGAEVMATVVDMEEDIQAEEEEAVAVVVAEEAVAVVVAEEVVDILTAVVDMVTPQEVAVEEVVVAEEATTGATRSMADTLEVVPPVVDVEVVDLTPNLRHKLLLHQDLGNLGNNLTM</sequence>
<gene>
    <name evidence="1" type="ORF">g.20976</name>
</gene>